<protein>
    <submittedName>
        <fullName evidence="1">Uncharacterized protein</fullName>
    </submittedName>
</protein>
<accession>A0ABT0HE57</accession>
<sequence length="141" mass="16305">MKQTVSKKLSTGFRHLFSPKEIKQLQEQIGLRFNQVSFGHLLNAAAYQPEQAVQSFFQPISVNGYKKEEGWILLIHQSGFREELLPNEQEVDTKTKIVSVLTAFLLKVINSKETDLLRRPQLMVDVRIRNNQAEIHTRESN</sequence>
<keyword evidence="2" id="KW-1185">Reference proteome</keyword>
<reference evidence="1 2" key="1">
    <citation type="submission" date="2022-04" db="EMBL/GenBank/DDBJ databases">
        <title>Spirosoma sp. strain RP8 genome sequencing and assembly.</title>
        <authorList>
            <person name="Jung Y."/>
        </authorList>
    </citation>
    <scope>NUCLEOTIDE SEQUENCE [LARGE SCALE GENOMIC DNA]</scope>
    <source>
        <strain evidence="1 2">RP8</strain>
    </source>
</reference>
<name>A0ABT0HE57_9BACT</name>
<dbReference type="RefSeq" id="WP_248475278.1">
    <property type="nucleotide sequence ID" value="NZ_JALPRF010000001.1"/>
</dbReference>
<comment type="caution">
    <text evidence="1">The sequence shown here is derived from an EMBL/GenBank/DDBJ whole genome shotgun (WGS) entry which is preliminary data.</text>
</comment>
<evidence type="ECO:0000313" key="1">
    <source>
        <dbReference type="EMBL" id="MCK8490442.1"/>
    </source>
</evidence>
<dbReference type="Proteomes" id="UP001202180">
    <property type="component" value="Unassembled WGS sequence"/>
</dbReference>
<evidence type="ECO:0000313" key="2">
    <source>
        <dbReference type="Proteomes" id="UP001202180"/>
    </source>
</evidence>
<proteinExistence type="predicted"/>
<gene>
    <name evidence="1" type="ORF">M0L20_01185</name>
</gene>
<dbReference type="EMBL" id="JALPRF010000001">
    <property type="protein sequence ID" value="MCK8490442.1"/>
    <property type="molecule type" value="Genomic_DNA"/>
</dbReference>
<organism evidence="1 2">
    <name type="scientific">Spirosoma liriopis</name>
    <dbReference type="NCBI Taxonomy" id="2937440"/>
    <lineage>
        <taxon>Bacteria</taxon>
        <taxon>Pseudomonadati</taxon>
        <taxon>Bacteroidota</taxon>
        <taxon>Cytophagia</taxon>
        <taxon>Cytophagales</taxon>
        <taxon>Cytophagaceae</taxon>
        <taxon>Spirosoma</taxon>
    </lineage>
</organism>